<dbReference type="EMBL" id="RAWI01001445">
    <property type="protein sequence ID" value="RKH75134.1"/>
    <property type="molecule type" value="Genomic_DNA"/>
</dbReference>
<evidence type="ECO:0008006" key="4">
    <source>
        <dbReference type="Google" id="ProtNLM"/>
    </source>
</evidence>
<evidence type="ECO:0000313" key="2">
    <source>
        <dbReference type="EMBL" id="RKH75134.1"/>
    </source>
</evidence>
<name>A0ABX9Q1S4_9BACT</name>
<reference evidence="2 3" key="1">
    <citation type="submission" date="2018-09" db="EMBL/GenBank/DDBJ databases">
        <authorList>
            <person name="Livingstone P.G."/>
            <person name="Whitworth D.E."/>
        </authorList>
    </citation>
    <scope>NUCLEOTIDE SEQUENCE [LARGE SCALE GENOMIC DNA]</scope>
    <source>
        <strain evidence="2 3">CA031B</strain>
    </source>
</reference>
<evidence type="ECO:0000256" key="1">
    <source>
        <dbReference type="SAM" id="Phobius"/>
    </source>
</evidence>
<feature type="transmembrane region" description="Helical" evidence="1">
    <location>
        <begin position="66"/>
        <end position="88"/>
    </location>
</feature>
<sequence>MLLLSIVILALALLNRRYADSQEAIGVAIALCAVGILASWVLRVPGIVEWWQSRPAGADAPVSGSFTLATFLTPIGAMVAIVGGLLVIPGRDRRP</sequence>
<dbReference type="Proteomes" id="UP000278907">
    <property type="component" value="Unassembled WGS sequence"/>
</dbReference>
<evidence type="ECO:0000313" key="3">
    <source>
        <dbReference type="Proteomes" id="UP000278907"/>
    </source>
</evidence>
<keyword evidence="1" id="KW-0812">Transmembrane</keyword>
<keyword evidence="1" id="KW-0472">Membrane</keyword>
<accession>A0ABX9Q1S4</accession>
<protein>
    <recommendedName>
        <fullName evidence="4">CvpA family protein</fullName>
    </recommendedName>
</protein>
<gene>
    <name evidence="2" type="ORF">D7Y13_44855</name>
</gene>
<proteinExistence type="predicted"/>
<keyword evidence="3" id="KW-1185">Reference proteome</keyword>
<keyword evidence="1" id="KW-1133">Transmembrane helix</keyword>
<organism evidence="2 3">
    <name type="scientific">Corallococcus praedator</name>
    <dbReference type="NCBI Taxonomy" id="2316724"/>
    <lineage>
        <taxon>Bacteria</taxon>
        <taxon>Pseudomonadati</taxon>
        <taxon>Myxococcota</taxon>
        <taxon>Myxococcia</taxon>
        <taxon>Myxococcales</taxon>
        <taxon>Cystobacterineae</taxon>
        <taxon>Myxococcaceae</taxon>
        <taxon>Corallococcus</taxon>
    </lineage>
</organism>
<comment type="caution">
    <text evidence="2">The sequence shown here is derived from an EMBL/GenBank/DDBJ whole genome shotgun (WGS) entry which is preliminary data.</text>
</comment>